<name>A0A6C0D5K2_9ZZZZ</name>
<organism evidence="2">
    <name type="scientific">viral metagenome</name>
    <dbReference type="NCBI Taxonomy" id="1070528"/>
    <lineage>
        <taxon>unclassified sequences</taxon>
        <taxon>metagenomes</taxon>
        <taxon>organismal metagenomes</taxon>
    </lineage>
</organism>
<evidence type="ECO:0000313" key="2">
    <source>
        <dbReference type="EMBL" id="QHT11179.1"/>
    </source>
</evidence>
<feature type="region of interest" description="Disordered" evidence="1">
    <location>
        <begin position="141"/>
        <end position="165"/>
    </location>
</feature>
<dbReference type="AlphaFoldDB" id="A0A6C0D5K2"/>
<protein>
    <submittedName>
        <fullName evidence="2">Uncharacterized protein</fullName>
    </submittedName>
</protein>
<proteinExistence type="predicted"/>
<reference evidence="2" key="1">
    <citation type="journal article" date="2020" name="Nature">
        <title>Giant virus diversity and host interactions through global metagenomics.</title>
        <authorList>
            <person name="Schulz F."/>
            <person name="Roux S."/>
            <person name="Paez-Espino D."/>
            <person name="Jungbluth S."/>
            <person name="Walsh D.A."/>
            <person name="Denef V.J."/>
            <person name="McMahon K.D."/>
            <person name="Konstantinidis K.T."/>
            <person name="Eloe-Fadrosh E.A."/>
            <person name="Kyrpides N.C."/>
            <person name="Woyke T."/>
        </authorList>
    </citation>
    <scope>NUCLEOTIDE SEQUENCE</scope>
    <source>
        <strain evidence="2">GVMAG-M-3300023174-111</strain>
    </source>
</reference>
<sequence>MSKPIELGSGVVFGETNEEFNIGDMLYSAATQFDENPENSKDFINFITKKLELFFAPDNIFTFRNFGDNKNAIQKETYKINGANINYLSVTSSRNKSVVIKLSVKDKFYKNTDILLTDDTYVMYDPKHKGLLGIEGTLGGRRRKTRNMRKKSKRTFRRRRASRKM</sequence>
<accession>A0A6C0D5K2</accession>
<evidence type="ECO:0000256" key="1">
    <source>
        <dbReference type="SAM" id="MobiDB-lite"/>
    </source>
</evidence>
<dbReference type="EMBL" id="MN739531">
    <property type="protein sequence ID" value="QHT11179.1"/>
    <property type="molecule type" value="Genomic_DNA"/>
</dbReference>